<reference evidence="3 4" key="1">
    <citation type="submission" date="2018-03" db="EMBL/GenBank/DDBJ databases">
        <title>Genomic Encyclopedia of Archaeal and Bacterial Type Strains, Phase II (KMG-II): from individual species to whole genera.</title>
        <authorList>
            <person name="Goeker M."/>
        </authorList>
    </citation>
    <scope>NUCLEOTIDE SEQUENCE [LARGE SCALE GENOMIC DNA]</scope>
    <source>
        <strain evidence="3 4">DSM 44720</strain>
    </source>
</reference>
<feature type="domain" description="SHOCT" evidence="2">
    <location>
        <begin position="3"/>
        <end position="30"/>
    </location>
</feature>
<comment type="caution">
    <text evidence="3">The sequence shown here is derived from an EMBL/GenBank/DDBJ whole genome shotgun (WGS) entry which is preliminary data.</text>
</comment>
<evidence type="ECO:0000313" key="4">
    <source>
        <dbReference type="Proteomes" id="UP000239494"/>
    </source>
</evidence>
<evidence type="ECO:0000259" key="2">
    <source>
        <dbReference type="Pfam" id="PF09851"/>
    </source>
</evidence>
<keyword evidence="1" id="KW-0812">Transmembrane</keyword>
<sequence>MADELGKLDRLRQSGALSEAEFAAAKRALLQPAVAPVRDDSIGRAANRYVSFQMVAGVVGLVLFLVFLFAVIVPAMDSVNNPVVPQFPGFEQGPVPLR</sequence>
<protein>
    <submittedName>
        <fullName evidence="3">Putative oligomerization/nucleic acid binding protein</fullName>
    </submittedName>
</protein>
<evidence type="ECO:0000256" key="1">
    <source>
        <dbReference type="SAM" id="Phobius"/>
    </source>
</evidence>
<dbReference type="AlphaFoldDB" id="A0A2T0STN9"/>
<gene>
    <name evidence="3" type="ORF">CLV43_111159</name>
</gene>
<dbReference type="EMBL" id="PVTF01000011">
    <property type="protein sequence ID" value="PRY36787.1"/>
    <property type="molecule type" value="Genomic_DNA"/>
</dbReference>
<keyword evidence="4" id="KW-1185">Reference proteome</keyword>
<dbReference type="RefSeq" id="WP_211304673.1">
    <property type="nucleotide sequence ID" value="NZ_PVTF01000011.1"/>
</dbReference>
<dbReference type="InterPro" id="IPR018649">
    <property type="entry name" value="SHOCT"/>
</dbReference>
<name>A0A2T0STN9_9PSEU</name>
<dbReference type="Proteomes" id="UP000239494">
    <property type="component" value="Unassembled WGS sequence"/>
</dbReference>
<keyword evidence="1" id="KW-0472">Membrane</keyword>
<keyword evidence="1" id="KW-1133">Transmembrane helix</keyword>
<feature type="transmembrane region" description="Helical" evidence="1">
    <location>
        <begin position="54"/>
        <end position="76"/>
    </location>
</feature>
<evidence type="ECO:0000313" key="3">
    <source>
        <dbReference type="EMBL" id="PRY36787.1"/>
    </source>
</evidence>
<accession>A0A2T0STN9</accession>
<organism evidence="3 4">
    <name type="scientific">Umezawaea tangerina</name>
    <dbReference type="NCBI Taxonomy" id="84725"/>
    <lineage>
        <taxon>Bacteria</taxon>
        <taxon>Bacillati</taxon>
        <taxon>Actinomycetota</taxon>
        <taxon>Actinomycetes</taxon>
        <taxon>Pseudonocardiales</taxon>
        <taxon>Pseudonocardiaceae</taxon>
        <taxon>Umezawaea</taxon>
    </lineage>
</organism>
<dbReference type="Pfam" id="PF09851">
    <property type="entry name" value="SHOCT"/>
    <property type="match status" value="1"/>
</dbReference>
<proteinExistence type="predicted"/>